<comment type="function">
    <text evidence="14">Catalyzes the ATP-dependent phosphorylation of 2-deoxy-D-ribose to 2-deoxy-D-ribose 5-phosphate (dRib-5P), allowing the use of deoxyribose as the sole carbon source.</text>
</comment>
<keyword evidence="8 14" id="KW-0630">Potassium</keyword>
<evidence type="ECO:0000256" key="8">
    <source>
        <dbReference type="ARBA" id="ARBA00022958"/>
    </source>
</evidence>
<dbReference type="PANTHER" id="PTHR10584:SF166">
    <property type="entry name" value="RIBOKINASE"/>
    <property type="match status" value="1"/>
</dbReference>
<evidence type="ECO:0000256" key="9">
    <source>
        <dbReference type="ARBA" id="ARBA00023277"/>
    </source>
</evidence>
<comment type="subcellular location">
    <subcellularLocation>
        <location evidence="14">Cytoplasm</location>
    </subcellularLocation>
</comment>
<feature type="binding site" evidence="14">
    <location>
        <begin position="251"/>
        <end position="252"/>
    </location>
    <ligand>
        <name>ATP</name>
        <dbReference type="ChEBI" id="CHEBI:30616"/>
    </ligand>
</feature>
<keyword evidence="5 14" id="KW-0418">Kinase</keyword>
<dbReference type="Proteomes" id="UP000051248">
    <property type="component" value="Unassembled WGS sequence"/>
</dbReference>
<dbReference type="GO" id="GO:0009024">
    <property type="term" value="F:tagatose-6-phosphate kinase activity"/>
    <property type="evidence" value="ECO:0007669"/>
    <property type="project" value="UniProtKB-EC"/>
</dbReference>
<feature type="binding site" evidence="14">
    <location>
        <begin position="11"/>
        <end position="13"/>
    </location>
    <ligand>
        <name>substrate</name>
    </ligand>
</feature>
<reference evidence="17 18" key="1">
    <citation type="journal article" date="2015" name="Genome Announc.">
        <title>Expanding the biotechnology potential of lactobacilli through comparative genomics of 213 strains and associated genera.</title>
        <authorList>
            <person name="Sun Z."/>
            <person name="Harris H.M."/>
            <person name="McCann A."/>
            <person name="Guo C."/>
            <person name="Argimon S."/>
            <person name="Zhang W."/>
            <person name="Yang X."/>
            <person name="Jeffery I.B."/>
            <person name="Cooney J.C."/>
            <person name="Kagawa T.F."/>
            <person name="Liu W."/>
            <person name="Song Y."/>
            <person name="Salvetti E."/>
            <person name="Wrobel A."/>
            <person name="Rasinkangas P."/>
            <person name="Parkhill J."/>
            <person name="Rea M.C."/>
            <person name="O'Sullivan O."/>
            <person name="Ritari J."/>
            <person name="Douillard F.P."/>
            <person name="Paul Ross R."/>
            <person name="Yang R."/>
            <person name="Briner A.E."/>
            <person name="Felis G.E."/>
            <person name="de Vos W.M."/>
            <person name="Barrangou R."/>
            <person name="Klaenhammer T.R."/>
            <person name="Caufield P.W."/>
            <person name="Cui Y."/>
            <person name="Zhang H."/>
            <person name="O'Toole P.W."/>
        </authorList>
    </citation>
    <scope>NUCLEOTIDE SEQUENCE [LARGE SCALE GENOMIC DNA]</scope>
    <source>
        <strain evidence="17 18">DSM 19682</strain>
    </source>
</reference>
<comment type="subunit">
    <text evidence="14">Homodimer.</text>
</comment>
<evidence type="ECO:0000256" key="5">
    <source>
        <dbReference type="ARBA" id="ARBA00022777"/>
    </source>
</evidence>
<comment type="pathway">
    <text evidence="15">Carbohydrate metabolism; D-tagatose 6-phosphate degradation; D-glyceraldehyde 3-phosphate and glycerone phosphate from D-tagatose 6-phosphate: step 1/2.</text>
</comment>
<keyword evidence="15" id="KW-0423">Lactose metabolism</keyword>
<keyword evidence="9 14" id="KW-0119">Carbohydrate metabolism</keyword>
<gene>
    <name evidence="14" type="primary">deoK</name>
    <name evidence="17" type="ORF">FD03_GL001237</name>
</gene>
<comment type="catalytic activity">
    <reaction evidence="15">
        <text>D-tagatofuranose 6-phosphate + ATP = D-tagatofuranose 1,6-bisphosphate + ADP + H(+)</text>
        <dbReference type="Rhea" id="RHEA:12420"/>
        <dbReference type="ChEBI" id="CHEBI:15378"/>
        <dbReference type="ChEBI" id="CHEBI:30616"/>
        <dbReference type="ChEBI" id="CHEBI:58694"/>
        <dbReference type="ChEBI" id="CHEBI:58695"/>
        <dbReference type="ChEBI" id="CHEBI:456216"/>
        <dbReference type="EC" id="2.7.1.144"/>
    </reaction>
</comment>
<feature type="binding site" evidence="14">
    <location>
        <position position="282"/>
    </location>
    <ligand>
        <name>K(+)</name>
        <dbReference type="ChEBI" id="CHEBI:29103"/>
    </ligand>
</feature>
<dbReference type="InterPro" id="IPR011877">
    <property type="entry name" value="Ribokinase"/>
</dbReference>
<evidence type="ECO:0000256" key="6">
    <source>
        <dbReference type="ARBA" id="ARBA00022840"/>
    </source>
</evidence>
<proteinExistence type="inferred from homology"/>
<comment type="catalytic activity">
    <reaction evidence="10">
        <text>2-deoxy-D-ribose + ATP = 2-deoxy-D-ribose 5-phosphate + ADP + H(+)</text>
        <dbReference type="Rhea" id="RHEA:30871"/>
        <dbReference type="ChEBI" id="CHEBI:15378"/>
        <dbReference type="ChEBI" id="CHEBI:30616"/>
        <dbReference type="ChEBI" id="CHEBI:62877"/>
        <dbReference type="ChEBI" id="CHEBI:90761"/>
        <dbReference type="ChEBI" id="CHEBI:456216"/>
        <dbReference type="EC" id="2.7.1.229"/>
    </reaction>
    <physiologicalReaction direction="left-to-right" evidence="10">
        <dbReference type="Rhea" id="RHEA:30872"/>
    </physiologicalReaction>
</comment>
<feature type="binding site" evidence="14">
    <location>
        <position position="248"/>
    </location>
    <ligand>
        <name>K(+)</name>
        <dbReference type="ChEBI" id="CHEBI:29103"/>
    </ligand>
</feature>
<keyword evidence="7 14" id="KW-0460">Magnesium</keyword>
<evidence type="ECO:0000256" key="1">
    <source>
        <dbReference type="ARBA" id="ARBA00022490"/>
    </source>
</evidence>
<evidence type="ECO:0000256" key="11">
    <source>
        <dbReference type="ARBA" id="ARBA00066926"/>
    </source>
</evidence>
<evidence type="ECO:0000256" key="15">
    <source>
        <dbReference type="PIRNR" id="PIRNR000535"/>
    </source>
</evidence>
<feature type="binding site" evidence="14">
    <location>
        <position position="287"/>
    </location>
    <ligand>
        <name>K(+)</name>
        <dbReference type="ChEBI" id="CHEBI:29103"/>
    </ligand>
</feature>
<dbReference type="SUPFAM" id="SSF53613">
    <property type="entry name" value="Ribokinase-like"/>
    <property type="match status" value="1"/>
</dbReference>
<dbReference type="eggNOG" id="COG0524">
    <property type="taxonomic scope" value="Bacteria"/>
</dbReference>
<feature type="binding site" evidence="14">
    <location>
        <position position="285"/>
    </location>
    <ligand>
        <name>K(+)</name>
        <dbReference type="ChEBI" id="CHEBI:29103"/>
    </ligand>
</feature>
<dbReference type="UniPathway" id="UPA00704">
    <property type="reaction ID" value="UER00715"/>
</dbReference>
<dbReference type="PANTHER" id="PTHR10584">
    <property type="entry name" value="SUGAR KINASE"/>
    <property type="match status" value="1"/>
</dbReference>
<dbReference type="GO" id="GO:0005988">
    <property type="term" value="P:lactose metabolic process"/>
    <property type="evidence" value="ECO:0007669"/>
    <property type="project" value="UniProtKB-KW"/>
</dbReference>
<dbReference type="InterPro" id="IPR017583">
    <property type="entry name" value="Tagatose/fructose_Pkinase"/>
</dbReference>
<keyword evidence="3 14" id="KW-0479">Metal-binding</keyword>
<evidence type="ECO:0000256" key="4">
    <source>
        <dbReference type="ARBA" id="ARBA00022741"/>
    </source>
</evidence>
<dbReference type="EMBL" id="AZDZ01000019">
    <property type="protein sequence ID" value="KRK78879.1"/>
    <property type="molecule type" value="Genomic_DNA"/>
</dbReference>
<dbReference type="GO" id="GO:2001059">
    <property type="term" value="P:D-tagatose 6-phosphate catabolic process"/>
    <property type="evidence" value="ECO:0007669"/>
    <property type="project" value="UniProtKB-UniPathway"/>
</dbReference>
<feature type="binding site" evidence="14">
    <location>
        <position position="276"/>
    </location>
    <ligand>
        <name>ATP</name>
        <dbReference type="ChEBI" id="CHEBI:30616"/>
    </ligand>
</feature>
<dbReference type="GO" id="GO:0046872">
    <property type="term" value="F:metal ion binding"/>
    <property type="evidence" value="ECO:0007669"/>
    <property type="project" value="UniProtKB-KW"/>
</dbReference>
<keyword evidence="18" id="KW-1185">Reference proteome</keyword>
<dbReference type="EC" id="2.7.1.229" evidence="11 14"/>
<feature type="binding site" evidence="14">
    <location>
        <begin position="39"/>
        <end position="43"/>
    </location>
    <ligand>
        <name>substrate</name>
    </ligand>
</feature>
<organism evidence="17 18">
    <name type="scientific">Companilactobacillus nodensis DSM 19682 = JCM 14932 = NBRC 107160</name>
    <dbReference type="NCBI Taxonomy" id="1423775"/>
    <lineage>
        <taxon>Bacteria</taxon>
        <taxon>Bacillati</taxon>
        <taxon>Bacillota</taxon>
        <taxon>Bacilli</taxon>
        <taxon>Lactobacillales</taxon>
        <taxon>Lactobacillaceae</taxon>
        <taxon>Companilactobacillus</taxon>
    </lineage>
</organism>
<dbReference type="InterPro" id="IPR002139">
    <property type="entry name" value="Ribo/fructo_kinase"/>
</dbReference>
<dbReference type="STRING" id="1423775.FD03_GL001237"/>
<feature type="binding site" evidence="14">
    <location>
        <position position="139"/>
    </location>
    <ligand>
        <name>substrate</name>
    </ligand>
</feature>
<comment type="cofactor">
    <cofactor evidence="14">
        <name>Mg(2+)</name>
        <dbReference type="ChEBI" id="CHEBI:18420"/>
    </cofactor>
</comment>
<dbReference type="AlphaFoldDB" id="A0A0R1K5J2"/>
<keyword evidence="2 14" id="KW-0808">Transferase</keyword>
<evidence type="ECO:0000313" key="17">
    <source>
        <dbReference type="EMBL" id="KRK78879.1"/>
    </source>
</evidence>
<dbReference type="PATRIC" id="fig|1423775.4.peg.1268"/>
<evidence type="ECO:0000256" key="7">
    <source>
        <dbReference type="ARBA" id="ARBA00022842"/>
    </source>
</evidence>
<dbReference type="InterPro" id="IPR011611">
    <property type="entry name" value="PfkB_dom"/>
</dbReference>
<feature type="site" description="Important for substrate specificity" evidence="14">
    <location>
        <position position="11"/>
    </location>
</feature>
<evidence type="ECO:0000256" key="13">
    <source>
        <dbReference type="ARBA" id="ARBA00081655"/>
    </source>
</evidence>
<dbReference type="InterPro" id="IPR029056">
    <property type="entry name" value="Ribokinase-like"/>
</dbReference>
<dbReference type="GO" id="GO:0019303">
    <property type="term" value="P:D-ribose catabolic process"/>
    <property type="evidence" value="ECO:0007669"/>
    <property type="project" value="UniProtKB-UniPathway"/>
</dbReference>
<dbReference type="PRINTS" id="PR00990">
    <property type="entry name" value="RIBOKINASE"/>
</dbReference>
<protein>
    <recommendedName>
        <fullName evidence="12 14">Deoxyribokinase</fullName>
        <shortName evidence="14">dRK</shortName>
        <ecNumber evidence="11 14">2.7.1.229</ecNumber>
    </recommendedName>
    <alternativeName>
        <fullName evidence="13 14">ATP:2-deoxy-D-ribose 5-phosphotransferase</fullName>
    </alternativeName>
</protein>
<evidence type="ECO:0000256" key="14">
    <source>
        <dbReference type="HAMAP-Rule" id="MF_01987"/>
    </source>
</evidence>
<dbReference type="RefSeq" id="WP_025024668.1">
    <property type="nucleotide sequence ID" value="NZ_AZDZ01000019.1"/>
</dbReference>
<dbReference type="PIRSF" id="PIRSF000535">
    <property type="entry name" value="1PFK/6PFK/LacC"/>
    <property type="match status" value="1"/>
</dbReference>
<feature type="binding site" evidence="14">
    <location>
        <begin position="220"/>
        <end position="225"/>
    </location>
    <ligand>
        <name>ATP</name>
        <dbReference type="ChEBI" id="CHEBI:30616"/>
    </ligand>
</feature>
<feature type="domain" description="Carbohydrate kinase PfkB" evidence="16">
    <location>
        <begin position="1"/>
        <end position="294"/>
    </location>
</feature>
<feature type="binding site" evidence="14">
    <location>
        <position position="291"/>
    </location>
    <ligand>
        <name>K(+)</name>
        <dbReference type="ChEBI" id="CHEBI:29103"/>
    </ligand>
</feature>
<dbReference type="Pfam" id="PF00294">
    <property type="entry name" value="PfkB"/>
    <property type="match status" value="1"/>
</dbReference>
<dbReference type="CDD" id="cd01174">
    <property type="entry name" value="ribokinase"/>
    <property type="match status" value="1"/>
</dbReference>
<evidence type="ECO:0000313" key="18">
    <source>
        <dbReference type="Proteomes" id="UP000051248"/>
    </source>
</evidence>
<evidence type="ECO:0000256" key="3">
    <source>
        <dbReference type="ARBA" id="ARBA00022723"/>
    </source>
</evidence>
<dbReference type="GO" id="GO:0005829">
    <property type="term" value="C:cytosol"/>
    <property type="evidence" value="ECO:0007669"/>
    <property type="project" value="TreeGrafter"/>
</dbReference>
<sequence>MSDITVIGSNMIDLMTYLDRMPVEGETVSAPEFEMGFGGKGANQAVAASRLGSDVSFISMVGHDNFGKEQLDNFKKSGIDTTGIGVGDCNSGVAPIFVDPSSDNRIIVIKGANNELTPEVLDEYEDKIKNSKLVVLQQEIPLETNYHAIDLAVKNNVPVLLNPAPANKDLNMEYVSKVEFFSPNETELATLTGLPTNNLDEIKVAANALIEKGVGNVIVTIGSKGVLWVNKEHSEIVPGKKVAAVDTTGAGDSFIGSFAHYFTEGESVPEALRDANQYAAVTVTRKGTQKSYPTKAELDEILKIKA</sequence>
<comment type="similarity">
    <text evidence="14">Belongs to the carbohydrate kinase PfkB family. Deoxyribokinase subfamily.</text>
</comment>
<dbReference type="UniPathway" id="UPA00916">
    <property type="reaction ID" value="UER00889"/>
</dbReference>
<evidence type="ECO:0000256" key="2">
    <source>
        <dbReference type="ARBA" id="ARBA00022679"/>
    </source>
</evidence>
<name>A0A0R1K5J2_9LACO</name>
<dbReference type="GO" id="GO:0005524">
    <property type="term" value="F:ATP binding"/>
    <property type="evidence" value="ECO:0007669"/>
    <property type="project" value="UniProtKB-UniRule"/>
</dbReference>
<feature type="binding site" evidence="14">
    <location>
        <position position="246"/>
    </location>
    <ligand>
        <name>K(+)</name>
        <dbReference type="ChEBI" id="CHEBI:29103"/>
    </ligand>
</feature>
<evidence type="ECO:0000259" key="16">
    <source>
        <dbReference type="Pfam" id="PF00294"/>
    </source>
</evidence>
<accession>A0A0R1K5J2</accession>
<dbReference type="GO" id="GO:0004747">
    <property type="term" value="F:ribokinase activity"/>
    <property type="evidence" value="ECO:0007669"/>
    <property type="project" value="UniProtKB-UniRule"/>
</dbReference>
<feature type="active site" description="Proton acceptor" evidence="14">
    <location>
        <position position="252"/>
    </location>
</feature>
<feature type="binding site" evidence="14">
    <location>
        <position position="184"/>
    </location>
    <ligand>
        <name>ATP</name>
        <dbReference type="ChEBI" id="CHEBI:30616"/>
    </ligand>
</feature>
<keyword evidence="4 14" id="KW-0547">Nucleotide-binding</keyword>
<dbReference type="NCBIfam" id="TIGR02152">
    <property type="entry name" value="D_ribokin_bact"/>
    <property type="match status" value="1"/>
</dbReference>
<comment type="caution">
    <text evidence="17">The sequence shown here is derived from an EMBL/GenBank/DDBJ whole genome shotgun (WGS) entry which is preliminary data.</text>
</comment>
<dbReference type="Gene3D" id="3.40.1190.20">
    <property type="match status" value="1"/>
</dbReference>
<evidence type="ECO:0000256" key="10">
    <source>
        <dbReference type="ARBA" id="ARBA00051363"/>
    </source>
</evidence>
<feature type="binding site" evidence="14">
    <location>
        <position position="252"/>
    </location>
    <ligand>
        <name>substrate</name>
    </ligand>
</feature>
<evidence type="ECO:0000256" key="12">
    <source>
        <dbReference type="ARBA" id="ARBA00071515"/>
    </source>
</evidence>
<dbReference type="FunFam" id="3.40.1190.20:FF:000010">
    <property type="entry name" value="Ribokinase"/>
    <property type="match status" value="1"/>
</dbReference>
<dbReference type="HAMAP" id="MF_01987">
    <property type="entry name" value="Ribokinase"/>
    <property type="match status" value="1"/>
</dbReference>
<comment type="similarity">
    <text evidence="15">Belongs to the carbohydrate kinase PfkB family. LacC subfamily.</text>
</comment>
<keyword evidence="6 14" id="KW-0067">ATP-binding</keyword>
<dbReference type="OrthoDB" id="9775849at2"/>
<keyword evidence="1 14" id="KW-0963">Cytoplasm</keyword>